<dbReference type="Proteomes" id="UP001518140">
    <property type="component" value="Unassembled WGS sequence"/>
</dbReference>
<protein>
    <submittedName>
        <fullName evidence="1">Uncharacterized protein</fullName>
    </submittedName>
</protein>
<proteinExistence type="predicted"/>
<dbReference type="EMBL" id="JAAKZX010000001">
    <property type="protein sequence ID" value="NGO40607.1"/>
    <property type="molecule type" value="Genomic_DNA"/>
</dbReference>
<sequence>MTSPSKQQIAERRSAVLQAARHQRTARVALDILKARGIAMRVSRLTGVTSSVTQVHFAHGATTGLWVDRHGFHQSRSHCVTIESLPLHQAPALFNAIPLPADSDRRRAGCGEPEDFTGDAARHLYAQCTGPMAATRWTPMPGHEDEEDAPEFTEACYIGDGYVTVSGPSMDAVVKAEFCNLAEFRTRRLMEAYAKLATDPAT</sequence>
<evidence type="ECO:0000313" key="1">
    <source>
        <dbReference type="EMBL" id="NGO40607.1"/>
    </source>
</evidence>
<dbReference type="RefSeq" id="WP_165337296.1">
    <property type="nucleotide sequence ID" value="NZ_JAAKZX010000001.1"/>
</dbReference>
<name>A0ABX0DN51_9ACTN</name>
<reference evidence="1 2" key="1">
    <citation type="submission" date="2020-02" db="EMBL/GenBank/DDBJ databases">
        <title>Whole-genome analyses of novel actinobacteria.</title>
        <authorList>
            <person name="Sahin N."/>
            <person name="Tokatli A."/>
        </authorList>
    </citation>
    <scope>NUCLEOTIDE SEQUENCE [LARGE SCALE GENOMIC DNA]</scope>
    <source>
        <strain evidence="1 2">YC419</strain>
    </source>
</reference>
<comment type="caution">
    <text evidence="1">The sequence shown here is derived from an EMBL/GenBank/DDBJ whole genome shotgun (WGS) entry which is preliminary data.</text>
</comment>
<keyword evidence="2" id="KW-1185">Reference proteome</keyword>
<gene>
    <name evidence="1" type="ORF">G6048_00045</name>
</gene>
<accession>A0ABX0DN51</accession>
<organism evidence="1 2">
    <name type="scientific">Streptomyces ureilyticus</name>
    <dbReference type="NCBI Taxonomy" id="1775131"/>
    <lineage>
        <taxon>Bacteria</taxon>
        <taxon>Bacillati</taxon>
        <taxon>Actinomycetota</taxon>
        <taxon>Actinomycetes</taxon>
        <taxon>Kitasatosporales</taxon>
        <taxon>Streptomycetaceae</taxon>
        <taxon>Streptomyces</taxon>
    </lineage>
</organism>
<evidence type="ECO:0000313" key="2">
    <source>
        <dbReference type="Proteomes" id="UP001518140"/>
    </source>
</evidence>